<feature type="region of interest" description="Disordered" evidence="2">
    <location>
        <begin position="167"/>
        <end position="193"/>
    </location>
</feature>
<dbReference type="SMART" id="SM00256">
    <property type="entry name" value="FBOX"/>
    <property type="match status" value="1"/>
</dbReference>
<dbReference type="Pfam" id="PF12937">
    <property type="entry name" value="F-box-like"/>
    <property type="match status" value="1"/>
</dbReference>
<dbReference type="PANTHER" id="PTHR16271:SF11">
    <property type="entry name" value="F-BOX ONLY PROTEIN 34"/>
    <property type="match status" value="1"/>
</dbReference>
<dbReference type="Proteomes" id="UP000823561">
    <property type="component" value="Chromosome 19"/>
</dbReference>
<dbReference type="InterPro" id="IPR036047">
    <property type="entry name" value="F-box-like_dom_sf"/>
</dbReference>
<dbReference type="Gene3D" id="1.20.1280.50">
    <property type="match status" value="1"/>
</dbReference>
<feature type="region of interest" description="Disordered" evidence="2">
    <location>
        <begin position="207"/>
        <end position="241"/>
    </location>
</feature>
<feature type="region of interest" description="Disordered" evidence="2">
    <location>
        <begin position="557"/>
        <end position="578"/>
    </location>
</feature>
<evidence type="ECO:0000256" key="2">
    <source>
        <dbReference type="SAM" id="MobiDB-lite"/>
    </source>
</evidence>
<dbReference type="SUPFAM" id="SSF81383">
    <property type="entry name" value="F-box domain"/>
    <property type="match status" value="1"/>
</dbReference>
<evidence type="ECO:0000259" key="3">
    <source>
        <dbReference type="PROSITE" id="PS50181"/>
    </source>
</evidence>
<dbReference type="PROSITE" id="PS50181">
    <property type="entry name" value="FBOX"/>
    <property type="match status" value="1"/>
</dbReference>
<dbReference type="EMBL" id="JADWDJ010000019">
    <property type="protein sequence ID" value="KAG5265563.1"/>
    <property type="molecule type" value="Genomic_DNA"/>
</dbReference>
<protein>
    <recommendedName>
        <fullName evidence="3">F-box domain-containing protein</fullName>
    </recommendedName>
</protein>
<gene>
    <name evidence="4" type="ORF">AALO_G00243880</name>
</gene>
<proteinExistence type="predicted"/>
<evidence type="ECO:0000313" key="4">
    <source>
        <dbReference type="EMBL" id="KAG5265563.1"/>
    </source>
</evidence>
<feature type="domain" description="F-box" evidence="3">
    <location>
        <begin position="605"/>
        <end position="657"/>
    </location>
</feature>
<dbReference type="AlphaFoldDB" id="A0AAV6FRT4"/>
<feature type="region of interest" description="Disordered" evidence="2">
    <location>
        <begin position="69"/>
        <end position="90"/>
    </location>
</feature>
<dbReference type="PANTHER" id="PTHR16271">
    <property type="entry name" value="F-BOX ONLY PROTEIN 34/46 FAMILY MEMBER"/>
    <property type="match status" value="1"/>
</dbReference>
<feature type="compositionally biased region" description="Basic and acidic residues" evidence="2">
    <location>
        <begin position="217"/>
        <end position="226"/>
    </location>
</feature>
<feature type="region of interest" description="Disordered" evidence="2">
    <location>
        <begin position="283"/>
        <end position="326"/>
    </location>
</feature>
<name>A0AAV6FRT4_9TELE</name>
<comment type="caution">
    <text evidence="4">The sequence shown here is derived from an EMBL/GenBank/DDBJ whole genome shotgun (WGS) entry which is preliminary data.</text>
</comment>
<evidence type="ECO:0000313" key="5">
    <source>
        <dbReference type="Proteomes" id="UP000823561"/>
    </source>
</evidence>
<keyword evidence="5" id="KW-1185">Reference proteome</keyword>
<evidence type="ECO:0000256" key="1">
    <source>
        <dbReference type="ARBA" id="ARBA00022786"/>
    </source>
</evidence>
<feature type="region of interest" description="Disordered" evidence="2">
    <location>
        <begin position="509"/>
        <end position="534"/>
    </location>
</feature>
<reference evidence="4" key="1">
    <citation type="submission" date="2020-10" db="EMBL/GenBank/DDBJ databases">
        <title>Chromosome-scale genome assembly of the Allis shad, Alosa alosa.</title>
        <authorList>
            <person name="Margot Z."/>
            <person name="Christophe K."/>
            <person name="Cabau C."/>
            <person name="Louis A."/>
            <person name="Berthelot C."/>
            <person name="Parey E."/>
            <person name="Roest Crollius H."/>
            <person name="Montfort J."/>
            <person name="Robinson-Rechavi M."/>
            <person name="Bucao C."/>
            <person name="Bouchez O."/>
            <person name="Gislard M."/>
            <person name="Lluch J."/>
            <person name="Milhes M."/>
            <person name="Lampietro C."/>
            <person name="Lopez Roques C."/>
            <person name="Donnadieu C."/>
            <person name="Braasch I."/>
            <person name="Desvignes T."/>
            <person name="Postlethwait J."/>
            <person name="Bobe J."/>
            <person name="Guiguen Y."/>
        </authorList>
    </citation>
    <scope>NUCLEOTIDE SEQUENCE</scope>
    <source>
        <strain evidence="4">M-15738</strain>
        <tissue evidence="4">Blood</tissue>
    </source>
</reference>
<feature type="compositionally biased region" description="Polar residues" evidence="2">
    <location>
        <begin position="293"/>
        <end position="302"/>
    </location>
</feature>
<keyword evidence="1" id="KW-0833">Ubl conjugation pathway</keyword>
<feature type="compositionally biased region" description="Polar residues" evidence="2">
    <location>
        <begin position="520"/>
        <end position="530"/>
    </location>
</feature>
<feature type="compositionally biased region" description="Low complexity" evidence="2">
    <location>
        <begin position="72"/>
        <end position="89"/>
    </location>
</feature>
<feature type="region of interest" description="Disordered" evidence="2">
    <location>
        <begin position="393"/>
        <end position="421"/>
    </location>
</feature>
<sequence length="741" mass="81070">MHLKPYPNPQKKESVVEGPCGLHVDQQGALKPEWGLRAPCPLVPSSGGGSASRCPLGVLSTNTLHCSSSSANNNNTNNTNTTNNNNNNNKLSSSWAARKGKGNPLVPAKVALTSSLLLLASPAGLENEASLRIYQSEDGDGPLDIWAVIKPGNTKEKIAIFAGRQRGRSNDVDGGRGVGDAAPVGEGGQQDTRVTCSMKSKGCWGEGGSLAKRRRLGKTDKTKSPDIQRTQNPGRLPPPVPLCETPAHCAGDSEEGLPQVEGDEGGRMVSVVEMVALLEQLANGDQHMDSKPVSRNSSTITLPKSPPPIPEPKVVESVEGQEESESVRVLDMVARLESECLKRQSSRESGELSRNNSLRRNVARVLLAGSEPYQAPTQPESPADSQVDNQHLVEGPSVEGNNQPKSQSESLTSPPPCEPPVVVERVDKTSEAQLAQMESRVLDTRKRAEKDLERLQFPAPELPGTIEVEEPMPGMLFFRQSPPQPLSERKTPHHTETMTHPKICVTVDATIPPKPRDSQFEGSSRISKAPQSPALAGKAQTLHTGVDNDCSDHVTGGEGIGCHGDDGEEDSDSTGREAATFPLRRQVSHEFLEMRFKIQQLLEPQPYLAVLPHHVLVQIFSLLPTQALAALKCTCRYFKSVIESYDVRPTDSRWVSEPRYRDDPCKQCKRHYRRGDVSLCRWHHKPYCQAMPYGPGYWMCCRGAHKDAPGCNVGLHDNRWVPTFHRMNMPIYKNREGDDEV</sequence>
<accession>A0AAV6FRT4</accession>
<dbReference type="InterPro" id="IPR039594">
    <property type="entry name" value="FBXO34/46"/>
</dbReference>
<organism evidence="4 5">
    <name type="scientific">Alosa alosa</name>
    <name type="common">allis shad</name>
    <dbReference type="NCBI Taxonomy" id="278164"/>
    <lineage>
        <taxon>Eukaryota</taxon>
        <taxon>Metazoa</taxon>
        <taxon>Chordata</taxon>
        <taxon>Craniata</taxon>
        <taxon>Vertebrata</taxon>
        <taxon>Euteleostomi</taxon>
        <taxon>Actinopterygii</taxon>
        <taxon>Neopterygii</taxon>
        <taxon>Teleostei</taxon>
        <taxon>Clupei</taxon>
        <taxon>Clupeiformes</taxon>
        <taxon>Clupeoidei</taxon>
        <taxon>Clupeidae</taxon>
        <taxon>Alosa</taxon>
    </lineage>
</organism>
<dbReference type="InterPro" id="IPR001810">
    <property type="entry name" value="F-box_dom"/>
</dbReference>